<organism evidence="1 2">
    <name type="scientific">Virgibacillus chiguensis</name>
    <dbReference type="NCBI Taxonomy" id="411959"/>
    <lineage>
        <taxon>Bacteria</taxon>
        <taxon>Bacillati</taxon>
        <taxon>Bacillota</taxon>
        <taxon>Bacilli</taxon>
        <taxon>Bacillales</taxon>
        <taxon>Bacillaceae</taxon>
        <taxon>Virgibacillus</taxon>
    </lineage>
</organism>
<dbReference type="EMBL" id="FQXD01000007">
    <property type="protein sequence ID" value="SHH43235.1"/>
    <property type="molecule type" value="Genomic_DNA"/>
</dbReference>
<name>A0A1M5SXR9_9BACI</name>
<evidence type="ECO:0000313" key="1">
    <source>
        <dbReference type="EMBL" id="SHH43235.1"/>
    </source>
</evidence>
<reference evidence="2" key="1">
    <citation type="submission" date="2016-11" db="EMBL/GenBank/DDBJ databases">
        <authorList>
            <person name="Varghese N."/>
            <person name="Submissions S."/>
        </authorList>
    </citation>
    <scope>NUCLEOTIDE SEQUENCE [LARGE SCALE GENOMIC DNA]</scope>
    <source>
        <strain evidence="2">CGMCC 1.6496</strain>
    </source>
</reference>
<evidence type="ECO:0000313" key="2">
    <source>
        <dbReference type="Proteomes" id="UP000184079"/>
    </source>
</evidence>
<sequence length="93" mass="11102">MTLIAKQAYFKMERVVSSLQQEDIKQERMLYLYTNKVVTQRREFPIDNVLDFSYRPVSNQGGILYLHSLQGVYTYTVDSSPEEFIQIFQDYFK</sequence>
<keyword evidence="2" id="KW-1185">Reference proteome</keyword>
<protein>
    <recommendedName>
        <fullName evidence="3">PH domain-containing protein</fullName>
    </recommendedName>
</protein>
<proteinExistence type="predicted"/>
<dbReference type="AlphaFoldDB" id="A0A1M5SXR9"/>
<gene>
    <name evidence="1" type="ORF">SAMN05421807_10741</name>
</gene>
<dbReference type="OrthoDB" id="2691759at2"/>
<accession>A0A1M5SXR9</accession>
<dbReference type="Proteomes" id="UP000184079">
    <property type="component" value="Unassembled WGS sequence"/>
</dbReference>
<dbReference type="RefSeq" id="WP_073007980.1">
    <property type="nucleotide sequence ID" value="NZ_FQXD01000007.1"/>
</dbReference>
<evidence type="ECO:0008006" key="3">
    <source>
        <dbReference type="Google" id="ProtNLM"/>
    </source>
</evidence>